<dbReference type="GO" id="GO:0003677">
    <property type="term" value="F:DNA binding"/>
    <property type="evidence" value="ECO:0007669"/>
    <property type="project" value="InterPro"/>
</dbReference>
<dbReference type="RefSeq" id="WP_116243575.1">
    <property type="nucleotide sequence ID" value="NZ_QUAB01000048.1"/>
</dbReference>
<reference evidence="2 3" key="1">
    <citation type="submission" date="2018-08" db="EMBL/GenBank/DDBJ databases">
        <title>Isolation, diversity and antifungal activity of Actinobacteria from cow dung.</title>
        <authorList>
            <person name="Ling L."/>
        </authorList>
    </citation>
    <scope>NUCLEOTIDE SEQUENCE [LARGE SCALE GENOMIC DNA]</scope>
    <source>
        <strain evidence="2 3">NEAU-LLE</strain>
    </source>
</reference>
<name>A0A371NQP9_9MICO</name>
<dbReference type="SMART" id="SM00530">
    <property type="entry name" value="HTH_XRE"/>
    <property type="match status" value="1"/>
</dbReference>
<dbReference type="Proteomes" id="UP000262172">
    <property type="component" value="Unassembled WGS sequence"/>
</dbReference>
<keyword evidence="3" id="KW-1185">Reference proteome</keyword>
<dbReference type="CDD" id="cd00093">
    <property type="entry name" value="HTH_XRE"/>
    <property type="match status" value="1"/>
</dbReference>
<evidence type="ECO:0000313" key="3">
    <source>
        <dbReference type="Proteomes" id="UP000262172"/>
    </source>
</evidence>
<dbReference type="SUPFAM" id="SSF47413">
    <property type="entry name" value="lambda repressor-like DNA-binding domains"/>
    <property type="match status" value="1"/>
</dbReference>
<dbReference type="PROSITE" id="PS50943">
    <property type="entry name" value="HTH_CROC1"/>
    <property type="match status" value="1"/>
</dbReference>
<dbReference type="OrthoDB" id="6637137at2"/>
<accession>A0A371NQP9</accession>
<dbReference type="EMBL" id="QUAB01000048">
    <property type="protein sequence ID" value="REJ04057.1"/>
    <property type="molecule type" value="Genomic_DNA"/>
</dbReference>
<comment type="caution">
    <text evidence="2">The sequence shown here is derived from an EMBL/GenBank/DDBJ whole genome shotgun (WGS) entry which is preliminary data.</text>
</comment>
<gene>
    <name evidence="2" type="ORF">DY023_17275</name>
</gene>
<protein>
    <submittedName>
        <fullName evidence="2">XRE family transcriptional regulator</fullName>
    </submittedName>
</protein>
<dbReference type="Gene3D" id="1.10.260.40">
    <property type="entry name" value="lambda repressor-like DNA-binding domains"/>
    <property type="match status" value="1"/>
</dbReference>
<dbReference type="InterPro" id="IPR010982">
    <property type="entry name" value="Lambda_DNA-bd_dom_sf"/>
</dbReference>
<sequence>MPVTPIPVKRSMRTIGQNLANQRKLLGLTAKMVAERAGTTPPTLSKLENGQGASLEITLRVMRVLGLMDAVVAATDPFNTPRGRLMVDEILPQRVRVRRDER</sequence>
<evidence type="ECO:0000313" key="2">
    <source>
        <dbReference type="EMBL" id="REJ04057.1"/>
    </source>
</evidence>
<evidence type="ECO:0000259" key="1">
    <source>
        <dbReference type="PROSITE" id="PS50943"/>
    </source>
</evidence>
<proteinExistence type="predicted"/>
<dbReference type="InterPro" id="IPR001387">
    <property type="entry name" value="Cro/C1-type_HTH"/>
</dbReference>
<organism evidence="2 3">
    <name type="scientific">Microbacterium bovistercoris</name>
    <dbReference type="NCBI Taxonomy" id="2293570"/>
    <lineage>
        <taxon>Bacteria</taxon>
        <taxon>Bacillati</taxon>
        <taxon>Actinomycetota</taxon>
        <taxon>Actinomycetes</taxon>
        <taxon>Micrococcales</taxon>
        <taxon>Microbacteriaceae</taxon>
        <taxon>Microbacterium</taxon>
    </lineage>
</organism>
<feature type="domain" description="HTH cro/C1-type" evidence="1">
    <location>
        <begin position="19"/>
        <end position="71"/>
    </location>
</feature>
<dbReference type="AlphaFoldDB" id="A0A371NQP9"/>
<dbReference type="Pfam" id="PF01381">
    <property type="entry name" value="HTH_3"/>
    <property type="match status" value="1"/>
</dbReference>